<accession>A0A8J1UBZ1</accession>
<protein>
    <submittedName>
        <fullName evidence="4">Uncharacterized protein</fullName>
    </submittedName>
</protein>
<gene>
    <name evidence="4" type="ORF">OFUS_LOCUS7372</name>
</gene>
<keyword evidence="2" id="KW-0964">Secreted</keyword>
<comment type="subcellular location">
    <subcellularLocation>
        <location evidence="1">Secreted</location>
    </subcellularLocation>
</comment>
<dbReference type="InterPro" id="IPR001007">
    <property type="entry name" value="VWF_dom"/>
</dbReference>
<name>A0A8J1UBZ1_OWEFU</name>
<dbReference type="Proteomes" id="UP000749559">
    <property type="component" value="Unassembled WGS sequence"/>
</dbReference>
<evidence type="ECO:0000313" key="5">
    <source>
        <dbReference type="Proteomes" id="UP000749559"/>
    </source>
</evidence>
<dbReference type="InterPro" id="IPR052424">
    <property type="entry name" value="Kielin_Chordin-BMP_Reg"/>
</dbReference>
<dbReference type="PANTHER" id="PTHR46698">
    <property type="entry name" value="CROSSVEINLESS 2"/>
    <property type="match status" value="1"/>
</dbReference>
<organism evidence="4 5">
    <name type="scientific">Owenia fusiformis</name>
    <name type="common">Polychaete worm</name>
    <dbReference type="NCBI Taxonomy" id="6347"/>
    <lineage>
        <taxon>Eukaryota</taxon>
        <taxon>Metazoa</taxon>
        <taxon>Spiralia</taxon>
        <taxon>Lophotrochozoa</taxon>
        <taxon>Annelida</taxon>
        <taxon>Polychaeta</taxon>
        <taxon>Sedentaria</taxon>
        <taxon>Canalipalpata</taxon>
        <taxon>Sabellida</taxon>
        <taxon>Oweniida</taxon>
        <taxon>Oweniidae</taxon>
        <taxon>Owenia</taxon>
    </lineage>
</organism>
<dbReference type="InterPro" id="IPR006150">
    <property type="entry name" value="Cys_repeat_1"/>
</dbReference>
<dbReference type="AlphaFoldDB" id="A0A8J1UBZ1"/>
<reference evidence="4" key="1">
    <citation type="submission" date="2022-03" db="EMBL/GenBank/DDBJ databases">
        <authorList>
            <person name="Martin C."/>
        </authorList>
    </citation>
    <scope>NUCLEOTIDE SEQUENCE</scope>
</reference>
<dbReference type="Gene3D" id="2.10.70.10">
    <property type="entry name" value="Complement Module, domain 1"/>
    <property type="match status" value="2"/>
</dbReference>
<keyword evidence="5" id="KW-1185">Reference proteome</keyword>
<evidence type="ECO:0000256" key="3">
    <source>
        <dbReference type="ARBA" id="ARBA00022729"/>
    </source>
</evidence>
<dbReference type="EMBL" id="CAIIXF020000004">
    <property type="protein sequence ID" value="CAH1780718.1"/>
    <property type="molecule type" value="Genomic_DNA"/>
</dbReference>
<dbReference type="PANTHER" id="PTHR46698:SF4">
    <property type="entry name" value="CROSSVEINLESS 2"/>
    <property type="match status" value="1"/>
</dbReference>
<sequence>MIVDQKGLILILTFFQVMGTYGRRKIAGWKEASYKEQKSKGYENPVIFDSEQYAVSKACPWKKPFVKSKRPIKCRENNDCPNAFYCQKVISSNNPKERIHHSVCCRYQNFTCESPAEILKARSSRIYISCNENSDCPEYHTCSRTEHYSLCCPDQLIQPAGLDDNTQGCLFNGNVVEDGYKSDDVASCTKCKCKEQQMVCKTRKNCMCEYNGVTYGNMEEFMEGDCSTCKCKHGKVACKEDRCKPCKINTHGTMEHLQSEYFDDTCQECECINGELTCTDNPACTCEDDGIKYAHNSEFTQEDDCVECKCRHGNVSCEPAKRCECKHDGKPMQHGGTMTDFDGCTICHCSNQLVSCPERPECNVCIDGGKEYKPGQSYLTSDRCRWCVCISRNKSECRVISRSPECQK</sequence>
<comment type="caution">
    <text evidence="4">The sequence shown here is derived from an EMBL/GenBank/DDBJ whole genome shotgun (WGS) entry which is preliminary data.</text>
</comment>
<evidence type="ECO:0000256" key="2">
    <source>
        <dbReference type="ARBA" id="ARBA00022525"/>
    </source>
</evidence>
<dbReference type="Pfam" id="PF00093">
    <property type="entry name" value="VWC"/>
    <property type="match status" value="1"/>
</dbReference>
<dbReference type="OrthoDB" id="8939548at2759"/>
<dbReference type="GO" id="GO:0005576">
    <property type="term" value="C:extracellular region"/>
    <property type="evidence" value="ECO:0007669"/>
    <property type="project" value="UniProtKB-SubCell"/>
</dbReference>
<dbReference type="SUPFAM" id="SSF57603">
    <property type="entry name" value="FnI-like domain"/>
    <property type="match status" value="1"/>
</dbReference>
<evidence type="ECO:0000313" key="4">
    <source>
        <dbReference type="EMBL" id="CAH1780718.1"/>
    </source>
</evidence>
<dbReference type="SMART" id="SM00289">
    <property type="entry name" value="WR1"/>
    <property type="match status" value="2"/>
</dbReference>
<proteinExistence type="predicted"/>
<keyword evidence="3" id="KW-0732">Signal</keyword>
<evidence type="ECO:0000256" key="1">
    <source>
        <dbReference type="ARBA" id="ARBA00004613"/>
    </source>
</evidence>